<dbReference type="SUPFAM" id="SSF82185">
    <property type="entry name" value="Histone H3 K4-specific methyltransferase SET7/9 N-terminal domain"/>
    <property type="match status" value="1"/>
</dbReference>
<dbReference type="Proteomes" id="UP000215355">
    <property type="component" value="Chromosome 1"/>
</dbReference>
<dbReference type="RefSeq" id="WP_093099627.1">
    <property type="nucleotide sequence ID" value="NZ_FNGK01000004.1"/>
</dbReference>
<evidence type="ECO:0000313" key="2">
    <source>
        <dbReference type="Proteomes" id="UP000215355"/>
    </source>
</evidence>
<name>A0AAJ5C266_9SPHI</name>
<dbReference type="EMBL" id="LT906468">
    <property type="protein sequence ID" value="SNV63931.1"/>
    <property type="molecule type" value="Genomic_DNA"/>
</dbReference>
<organism evidence="1 2">
    <name type="scientific">Sphingobacterium mizutaii</name>
    <dbReference type="NCBI Taxonomy" id="1010"/>
    <lineage>
        <taxon>Bacteria</taxon>
        <taxon>Pseudomonadati</taxon>
        <taxon>Bacteroidota</taxon>
        <taxon>Sphingobacteriia</taxon>
        <taxon>Sphingobacteriales</taxon>
        <taxon>Sphingobacteriaceae</taxon>
        <taxon>Sphingobacterium</taxon>
    </lineage>
</organism>
<dbReference type="AlphaFoldDB" id="A0AAJ5C266"/>
<gene>
    <name evidence="1" type="ORF">SAMEA4412673_03910</name>
</gene>
<evidence type="ECO:0008006" key="3">
    <source>
        <dbReference type="Google" id="ProtNLM"/>
    </source>
</evidence>
<proteinExistence type="predicted"/>
<protein>
    <recommendedName>
        <fullName evidence="3">MORN repeat variant</fullName>
    </recommendedName>
</protein>
<dbReference type="KEGG" id="smiz:4412673_03910"/>
<reference evidence="1 2" key="1">
    <citation type="submission" date="2017-06" db="EMBL/GenBank/DDBJ databases">
        <authorList>
            <consortium name="Pathogen Informatics"/>
        </authorList>
    </citation>
    <scope>NUCLEOTIDE SEQUENCE [LARGE SCALE GENOMIC DNA]</scope>
    <source>
        <strain evidence="1 2">NCTC12149</strain>
    </source>
</reference>
<evidence type="ECO:0000313" key="1">
    <source>
        <dbReference type="EMBL" id="SNV63931.1"/>
    </source>
</evidence>
<sequence length="365" mass="42432">MKVLSGIFFLMVFFLNTFGQDRNPVFFEKSGENLVRFYFDSNYYLVDRDCEFKSIERVASFDPASSRYIGSFTDFDLDGRPILEGSYVDGKKSGYFKAYHPNRSIKWETTFVDDRPQGNWNYYYPDGELMMVVEFASDYVKIKEFIDTRGRKVVDEGNGRFEFNVPFQGYNPYGYPFVKHKGKLRDGVPDGIWQIYYTADKLSDLVAEEAYYRGVFKSGYDIINETEYSSPIFSLLPVENFFRAEKFISKACNYDEIAGYNSYLSDFLTQPFNSFELRSPIEDNFEYKIQVSKDGNPSKLEIIDDVPKEISRPFRMVLNSVDRYIPSFANGEYIEDEITVKGKVSSDESGKIQFHSLNIGRKNEP</sequence>
<accession>A0AAJ5C266</accession>
<dbReference type="Gene3D" id="2.20.110.10">
    <property type="entry name" value="Histone H3 K4-specific methyltransferase SET7/9 N-terminal domain"/>
    <property type="match status" value="1"/>
</dbReference>